<keyword evidence="2" id="KW-0808">Transferase</keyword>
<dbReference type="InterPro" id="IPR050194">
    <property type="entry name" value="Glycosyltransferase_grp1"/>
</dbReference>
<dbReference type="PANTHER" id="PTHR45947:SF3">
    <property type="entry name" value="SULFOQUINOVOSYL TRANSFERASE SQD2"/>
    <property type="match status" value="1"/>
</dbReference>
<reference evidence="2 3" key="1">
    <citation type="journal article" date="2018" name="Sci. Adv.">
        <title>Multi-heme cytochromes provide a pathway for survival in energy-limited environments.</title>
        <authorList>
            <person name="Deng X."/>
            <person name="Dohmae N."/>
            <person name="Nealson K.H."/>
            <person name="Hashimoto K."/>
            <person name="Okamoto A."/>
        </authorList>
    </citation>
    <scope>NUCLEOTIDE SEQUENCE [LARGE SCALE GENOMIC DNA]</scope>
    <source>
        <strain evidence="2 3">IS5</strain>
    </source>
</reference>
<dbReference type="InterPro" id="IPR001296">
    <property type="entry name" value="Glyco_trans_1"/>
</dbReference>
<keyword evidence="3" id="KW-1185">Reference proteome</keyword>
<dbReference type="AlphaFoldDB" id="A0A2Z6AY51"/>
<feature type="domain" description="Glycosyl transferase family 1" evidence="1">
    <location>
        <begin position="127"/>
        <end position="266"/>
    </location>
</feature>
<organism evidence="2 3">
    <name type="scientific">Desulfovibrio ferrophilus</name>
    <dbReference type="NCBI Taxonomy" id="241368"/>
    <lineage>
        <taxon>Bacteria</taxon>
        <taxon>Pseudomonadati</taxon>
        <taxon>Thermodesulfobacteriota</taxon>
        <taxon>Desulfovibrionia</taxon>
        <taxon>Desulfovibrionales</taxon>
        <taxon>Desulfovibrionaceae</taxon>
        <taxon>Desulfovibrio</taxon>
    </lineage>
</organism>
<name>A0A2Z6AY51_9BACT</name>
<dbReference type="KEGG" id="dfl:DFE_1455"/>
<evidence type="ECO:0000313" key="3">
    <source>
        <dbReference type="Proteomes" id="UP000269883"/>
    </source>
</evidence>
<dbReference type="RefSeq" id="WP_172961668.1">
    <property type="nucleotide sequence ID" value="NZ_AP017378.1"/>
</dbReference>
<evidence type="ECO:0000313" key="2">
    <source>
        <dbReference type="EMBL" id="BBD08181.1"/>
    </source>
</evidence>
<dbReference type="SUPFAM" id="SSF53756">
    <property type="entry name" value="UDP-Glycosyltransferase/glycogen phosphorylase"/>
    <property type="match status" value="1"/>
</dbReference>
<dbReference type="CDD" id="cd03801">
    <property type="entry name" value="GT4_PimA-like"/>
    <property type="match status" value="1"/>
</dbReference>
<sequence length="298" mass="33293">MTYHSYYKAPDVIGPWASRRAGIPYFILAGSYALKRFWQWKSIPGYFLNLRALRAADHHFANKRGDWLNILRVVSKEHATHFRPGIQPSQFQFDPQARQALRDKWKAKDGSVVISAAMFRPGIKLDGLRWVFKACAALARNIPGLQLVLAGDGPGREELEQLGRNLLPGKVRFLGLVPREELSQVFSAGDVFAFPGINEGLGMVYLEAQSCGLPTVAWDHAGAPEVISHGQSGLITPSWDERAFVSAIRTLLEDDELRQRMSSNATSFVKERHDIHQSYALMDAVMQKVVAGHKGKQT</sequence>
<gene>
    <name evidence="2" type="ORF">DFE_1455</name>
</gene>
<accession>A0A2Z6AY51</accession>
<dbReference type="Pfam" id="PF00534">
    <property type="entry name" value="Glycos_transf_1"/>
    <property type="match status" value="1"/>
</dbReference>
<dbReference type="EMBL" id="AP017378">
    <property type="protein sequence ID" value="BBD08181.1"/>
    <property type="molecule type" value="Genomic_DNA"/>
</dbReference>
<dbReference type="Gene3D" id="3.40.50.2000">
    <property type="entry name" value="Glycogen Phosphorylase B"/>
    <property type="match status" value="2"/>
</dbReference>
<dbReference type="Proteomes" id="UP000269883">
    <property type="component" value="Chromosome"/>
</dbReference>
<dbReference type="GO" id="GO:0016757">
    <property type="term" value="F:glycosyltransferase activity"/>
    <property type="evidence" value="ECO:0007669"/>
    <property type="project" value="InterPro"/>
</dbReference>
<evidence type="ECO:0000259" key="1">
    <source>
        <dbReference type="Pfam" id="PF00534"/>
    </source>
</evidence>
<dbReference type="PANTHER" id="PTHR45947">
    <property type="entry name" value="SULFOQUINOVOSYL TRANSFERASE SQD2"/>
    <property type="match status" value="1"/>
</dbReference>
<proteinExistence type="predicted"/>
<protein>
    <submittedName>
        <fullName evidence="2">Glycosyl transferase group 1</fullName>
    </submittedName>
</protein>